<gene>
    <name evidence="1" type="ORF">ACCO45_009292</name>
</gene>
<sequence>MRASLATTPAGTTTPATSSSSSTTSGPRGPSLAVGHSFGANALTNAALLHPRLFSAGLVLLDPVIGHFDSTPVTLRLGPAALSVNRRDVWPSRADAAASFRRSKFYQAWDPRVLDRWIDFGLRDVPASAASPAGKSDDDAGSAFNADGSKVIHQERCPDLDDNLNPSVSNWPLYRAEGGNTMVRLPNVRPAVLYVIGGQSVTITPDVVRERTAITGTGTGGSGGAAQGRVRQVTHPDHGHLIPMEAPAYCARHAAEWAKGELDRWWAEEKEYDQWTKKPLAERTTVSDEYRRYLGVQDSNGAKIPPKPKI</sequence>
<reference evidence="1" key="1">
    <citation type="submission" date="2024-12" db="EMBL/GenBank/DDBJ databases">
        <title>Comparative genomics and development of molecular markers within Purpureocillium lilacinum and among Purpureocillium species.</title>
        <authorList>
            <person name="Yeh Z.-Y."/>
            <person name="Ni N.-T."/>
            <person name="Lo P.-H."/>
            <person name="Mushyakhwo K."/>
            <person name="Lin C.-F."/>
            <person name="Nai Y.-S."/>
        </authorList>
    </citation>
    <scope>NUCLEOTIDE SEQUENCE</scope>
    <source>
        <strain evidence="1">NCHU-NPUST-175</strain>
    </source>
</reference>
<dbReference type="Proteomes" id="UP001638806">
    <property type="component" value="Unassembled WGS sequence"/>
</dbReference>
<keyword evidence="2" id="KW-1185">Reference proteome</keyword>
<name>A0ACC4DJ93_PURLI</name>
<organism evidence="1 2">
    <name type="scientific">Purpureocillium lilacinum</name>
    <name type="common">Paecilomyces lilacinus</name>
    <dbReference type="NCBI Taxonomy" id="33203"/>
    <lineage>
        <taxon>Eukaryota</taxon>
        <taxon>Fungi</taxon>
        <taxon>Dikarya</taxon>
        <taxon>Ascomycota</taxon>
        <taxon>Pezizomycotina</taxon>
        <taxon>Sordariomycetes</taxon>
        <taxon>Hypocreomycetidae</taxon>
        <taxon>Hypocreales</taxon>
        <taxon>Ophiocordycipitaceae</taxon>
        <taxon>Purpureocillium</taxon>
    </lineage>
</organism>
<protein>
    <submittedName>
        <fullName evidence="1">Uncharacterized protein</fullName>
    </submittedName>
</protein>
<accession>A0ACC4DJ93</accession>
<evidence type="ECO:0000313" key="1">
    <source>
        <dbReference type="EMBL" id="KAL3956446.1"/>
    </source>
</evidence>
<comment type="caution">
    <text evidence="1">The sequence shown here is derived from an EMBL/GenBank/DDBJ whole genome shotgun (WGS) entry which is preliminary data.</text>
</comment>
<evidence type="ECO:0000313" key="2">
    <source>
        <dbReference type="Proteomes" id="UP001638806"/>
    </source>
</evidence>
<dbReference type="EMBL" id="JBGNUJ010000008">
    <property type="protein sequence ID" value="KAL3956446.1"/>
    <property type="molecule type" value="Genomic_DNA"/>
</dbReference>
<proteinExistence type="predicted"/>